<evidence type="ECO:0000313" key="2">
    <source>
        <dbReference type="EMBL" id="RVD81020.1"/>
    </source>
</evidence>
<dbReference type="EMBL" id="SAEB01000012">
    <property type="protein sequence ID" value="RVD81020.1"/>
    <property type="molecule type" value="Genomic_DNA"/>
</dbReference>
<keyword evidence="1" id="KW-0732">Signal</keyword>
<reference evidence="2 3" key="1">
    <citation type="submission" date="2019-01" db="EMBL/GenBank/DDBJ databases">
        <title>Intercellular communication is required for trap formation in the nematode-trapping fungus Duddingtonia flagrans.</title>
        <authorList>
            <person name="Youssar L."/>
            <person name="Wernet V."/>
            <person name="Hensel N."/>
            <person name="Hildebrandt H.-G."/>
            <person name="Fischer R."/>
        </authorList>
    </citation>
    <scope>NUCLEOTIDE SEQUENCE [LARGE SCALE GENOMIC DNA]</scope>
    <source>
        <strain evidence="2 3">CBS H-5679</strain>
    </source>
</reference>
<name>A0A436ZQ40_ARTFL</name>
<protein>
    <submittedName>
        <fullName evidence="2">Uncharacterized protein</fullName>
    </submittedName>
</protein>
<dbReference type="RefSeq" id="XP_067486564.1">
    <property type="nucleotide sequence ID" value="XM_067638700.1"/>
</dbReference>
<gene>
    <name evidence="2" type="ORF">DFL_008898</name>
</gene>
<comment type="caution">
    <text evidence="2">The sequence shown here is derived from an EMBL/GenBank/DDBJ whole genome shotgun (WGS) entry which is preliminary data.</text>
</comment>
<dbReference type="GeneID" id="93591209"/>
<evidence type="ECO:0000256" key="1">
    <source>
        <dbReference type="SAM" id="SignalP"/>
    </source>
</evidence>
<keyword evidence="3" id="KW-1185">Reference proteome</keyword>
<evidence type="ECO:0000313" key="3">
    <source>
        <dbReference type="Proteomes" id="UP000283090"/>
    </source>
</evidence>
<sequence>MKFTCLEALILVSSLAGAAQAGKVKCDAKCTLMSCFPTWCKQKNYVKWKTQTQFNTQYFTITMPGKTVSVTGPGSVNTVTVTAPGGDDGPATVTKTETVTAPGEEGSAKTITVTAPGEEGSVKTITVTVTTPGSGGETVTKHTTCTVTKTPTPQTTTETVTKTVTIDDGGY</sequence>
<dbReference type="OrthoDB" id="10499794at2759"/>
<feature type="signal peptide" evidence="1">
    <location>
        <begin position="1"/>
        <end position="21"/>
    </location>
</feature>
<feature type="chain" id="PRO_5019512483" evidence="1">
    <location>
        <begin position="22"/>
        <end position="171"/>
    </location>
</feature>
<dbReference type="Proteomes" id="UP000283090">
    <property type="component" value="Unassembled WGS sequence"/>
</dbReference>
<dbReference type="AlphaFoldDB" id="A0A436ZQ40"/>
<accession>A0A436ZQ40</accession>
<dbReference type="VEuPathDB" id="FungiDB:DFL_008898"/>
<proteinExistence type="predicted"/>
<organism evidence="2 3">
    <name type="scientific">Arthrobotrys flagrans</name>
    <name type="common">Nematode-trapping fungus</name>
    <name type="synonym">Trichothecium flagrans</name>
    <dbReference type="NCBI Taxonomy" id="97331"/>
    <lineage>
        <taxon>Eukaryota</taxon>
        <taxon>Fungi</taxon>
        <taxon>Dikarya</taxon>
        <taxon>Ascomycota</taxon>
        <taxon>Pezizomycotina</taxon>
        <taxon>Orbiliomycetes</taxon>
        <taxon>Orbiliales</taxon>
        <taxon>Orbiliaceae</taxon>
        <taxon>Arthrobotrys</taxon>
    </lineage>
</organism>